<dbReference type="RefSeq" id="WP_013328247.1">
    <property type="nucleotide sequence ID" value="NC_014507.1"/>
</dbReference>
<dbReference type="SUPFAM" id="SSF47979">
    <property type="entry name" value="Iron-dependent repressor protein, dimerization domain"/>
    <property type="match status" value="1"/>
</dbReference>
<dbReference type="eggNOG" id="arCOG02100">
    <property type="taxonomic scope" value="Archaea"/>
</dbReference>
<dbReference type="HOGENOM" id="CLU_069532_3_0_2"/>
<dbReference type="GeneID" id="9742734"/>
<reference evidence="6 7" key="1">
    <citation type="journal article" date="2010" name="Stand. Genomic Sci.">
        <title>Complete genome sequence of Methanoplanus petrolearius type strain (SEBR 4847).</title>
        <authorList>
            <person name="Brambilla E."/>
            <person name="Djao O.D."/>
            <person name="Daligault H."/>
            <person name="Lapidus A."/>
            <person name="Lucas S."/>
            <person name="Hammon N."/>
            <person name="Nolan M."/>
            <person name="Tice H."/>
            <person name="Cheng J.F."/>
            <person name="Han C."/>
            <person name="Tapia R."/>
            <person name="Goodwin L."/>
            <person name="Pitluck S."/>
            <person name="Liolios K."/>
            <person name="Ivanova N."/>
            <person name="Mavromatis K."/>
            <person name="Mikhailova N."/>
            <person name="Pati A."/>
            <person name="Chen A."/>
            <person name="Palaniappan K."/>
            <person name="Land M."/>
            <person name="Hauser L."/>
            <person name="Chang Y.J."/>
            <person name="Jeffries C.D."/>
            <person name="Rohde M."/>
            <person name="Spring S."/>
            <person name="Sikorski J."/>
            <person name="Goker M."/>
            <person name="Woyke T."/>
            <person name="Bristow J."/>
            <person name="Eisen J.A."/>
            <person name="Markowitz V."/>
            <person name="Hugenholtz P."/>
            <person name="Kyrpides N.C."/>
            <person name="Klenk H.P."/>
        </authorList>
    </citation>
    <scope>NUCLEOTIDE SEQUENCE [LARGE SCALE GENOMIC DNA]</scope>
    <source>
        <strain evidence="7">DSM 11571 / OCM 486 / SEBR 4847</strain>
    </source>
</reference>
<dbReference type="KEGG" id="mpi:Mpet_0291"/>
<evidence type="ECO:0000313" key="7">
    <source>
        <dbReference type="Proteomes" id="UP000006565"/>
    </source>
</evidence>
<dbReference type="InterPro" id="IPR022687">
    <property type="entry name" value="HTH_DTXR"/>
</dbReference>
<dbReference type="SUPFAM" id="SSF46785">
    <property type="entry name" value="Winged helix' DNA-binding domain"/>
    <property type="match status" value="1"/>
</dbReference>
<dbReference type="InterPro" id="IPR036388">
    <property type="entry name" value="WH-like_DNA-bd_sf"/>
</dbReference>
<evidence type="ECO:0000256" key="1">
    <source>
        <dbReference type="ARBA" id="ARBA00007871"/>
    </source>
</evidence>
<dbReference type="Proteomes" id="UP000006565">
    <property type="component" value="Chromosome"/>
</dbReference>
<name>E1RFC0_METP4</name>
<keyword evidence="4" id="KW-0804">Transcription</keyword>
<dbReference type="InterPro" id="IPR050536">
    <property type="entry name" value="DtxR_MntR_Metal-Reg"/>
</dbReference>
<comment type="similarity">
    <text evidence="1">Belongs to the DtxR/MntR family.</text>
</comment>
<feature type="domain" description="HTH dtxR-type" evidence="5">
    <location>
        <begin position="11"/>
        <end position="72"/>
    </location>
</feature>
<dbReference type="EMBL" id="CP002117">
    <property type="protein sequence ID" value="ADN35068.1"/>
    <property type="molecule type" value="Genomic_DNA"/>
</dbReference>
<keyword evidence="7" id="KW-1185">Reference proteome</keyword>
<evidence type="ECO:0000313" key="6">
    <source>
        <dbReference type="EMBL" id="ADN35068.1"/>
    </source>
</evidence>
<dbReference type="GO" id="GO:0046914">
    <property type="term" value="F:transition metal ion binding"/>
    <property type="evidence" value="ECO:0007669"/>
    <property type="project" value="InterPro"/>
</dbReference>
<evidence type="ECO:0000256" key="3">
    <source>
        <dbReference type="ARBA" id="ARBA00023125"/>
    </source>
</evidence>
<proteinExistence type="inferred from homology"/>
<dbReference type="PROSITE" id="PS50944">
    <property type="entry name" value="HTH_DTXR"/>
    <property type="match status" value="1"/>
</dbReference>
<dbReference type="InterPro" id="IPR036421">
    <property type="entry name" value="Fe_dep_repressor_sf"/>
</dbReference>
<keyword evidence="3" id="KW-0238">DNA-binding</keyword>
<dbReference type="InterPro" id="IPR036390">
    <property type="entry name" value="WH_DNA-bd_sf"/>
</dbReference>
<dbReference type="PANTHER" id="PTHR33238:SF7">
    <property type="entry name" value="IRON-DEPENDENT TRANSCRIPTIONAL REGULATOR"/>
    <property type="match status" value="1"/>
</dbReference>
<keyword evidence="2" id="KW-0805">Transcription regulation</keyword>
<evidence type="ECO:0000256" key="2">
    <source>
        <dbReference type="ARBA" id="ARBA00023015"/>
    </source>
</evidence>
<dbReference type="InterPro" id="IPR022689">
    <property type="entry name" value="Iron_dep_repressor"/>
</dbReference>
<sequence>MMMTSYRGKKLTRKTEDYLEAILVVSLEKGYAKTRDVAALLAVTPSSTVEMFIKLDKMGLIEYRKYEGVRLKSDGLEIARTIKFRHDTLFNFLRLIGVNNDIADRDACKMEHELDRETISAIDSLVDFLGRDDNKGILNDLKRYRE</sequence>
<accession>E1RFC0</accession>
<organism evidence="6 7">
    <name type="scientific">Methanolacinia petrolearia (strain DSM 11571 / OCM 486 / SEBR 4847)</name>
    <name type="common">Methanoplanus petrolearius</name>
    <dbReference type="NCBI Taxonomy" id="679926"/>
    <lineage>
        <taxon>Archaea</taxon>
        <taxon>Methanobacteriati</taxon>
        <taxon>Methanobacteriota</taxon>
        <taxon>Stenosarchaea group</taxon>
        <taxon>Methanomicrobia</taxon>
        <taxon>Methanomicrobiales</taxon>
        <taxon>Methanomicrobiaceae</taxon>
        <taxon>Methanolacinia</taxon>
    </lineage>
</organism>
<dbReference type="SMART" id="SM00529">
    <property type="entry name" value="HTH_DTXR"/>
    <property type="match status" value="1"/>
</dbReference>
<evidence type="ECO:0000259" key="5">
    <source>
        <dbReference type="PROSITE" id="PS50944"/>
    </source>
</evidence>
<gene>
    <name evidence="6" type="ordered locus">Mpet_0291</name>
</gene>
<dbReference type="Gene3D" id="1.10.10.10">
    <property type="entry name" value="Winged helix-like DNA-binding domain superfamily/Winged helix DNA-binding domain"/>
    <property type="match status" value="1"/>
</dbReference>
<dbReference type="GO" id="GO:0003700">
    <property type="term" value="F:DNA-binding transcription factor activity"/>
    <property type="evidence" value="ECO:0007669"/>
    <property type="project" value="InterPro"/>
</dbReference>
<protein>
    <submittedName>
        <fullName evidence="6">Iron (Metal) dependent repressor, DtxR family</fullName>
    </submittedName>
</protein>
<dbReference type="GO" id="GO:0046983">
    <property type="term" value="F:protein dimerization activity"/>
    <property type="evidence" value="ECO:0007669"/>
    <property type="project" value="InterPro"/>
</dbReference>
<dbReference type="Gene3D" id="1.10.60.10">
    <property type="entry name" value="Iron dependent repressor, metal binding and dimerisation domain"/>
    <property type="match status" value="1"/>
</dbReference>
<evidence type="ECO:0000256" key="4">
    <source>
        <dbReference type="ARBA" id="ARBA00023163"/>
    </source>
</evidence>
<dbReference type="STRING" id="679926.Mpet_0291"/>
<dbReference type="AlphaFoldDB" id="E1RFC0"/>
<dbReference type="Pfam" id="PF02742">
    <property type="entry name" value="Fe_dep_repr_C"/>
    <property type="match status" value="1"/>
</dbReference>
<dbReference type="Pfam" id="PF01325">
    <property type="entry name" value="Fe_dep_repress"/>
    <property type="match status" value="1"/>
</dbReference>
<dbReference type="GO" id="GO:0003677">
    <property type="term" value="F:DNA binding"/>
    <property type="evidence" value="ECO:0007669"/>
    <property type="project" value="UniProtKB-KW"/>
</dbReference>
<dbReference type="PANTHER" id="PTHR33238">
    <property type="entry name" value="IRON (METAL) DEPENDENT REPRESSOR, DTXR FAMILY"/>
    <property type="match status" value="1"/>
</dbReference>
<dbReference type="InterPro" id="IPR001367">
    <property type="entry name" value="Fe_dep_repressor"/>
</dbReference>